<gene>
    <name evidence="9" type="ORF">GCM10012284_44330</name>
</gene>
<dbReference type="Pfam" id="PF00486">
    <property type="entry name" value="Trans_reg_C"/>
    <property type="match status" value="1"/>
</dbReference>
<evidence type="ECO:0000256" key="3">
    <source>
        <dbReference type="ARBA" id="ARBA00023125"/>
    </source>
</evidence>
<evidence type="ECO:0000259" key="8">
    <source>
        <dbReference type="PROSITE" id="PS51755"/>
    </source>
</evidence>
<dbReference type="GO" id="GO:0003677">
    <property type="term" value="F:DNA binding"/>
    <property type="evidence" value="ECO:0007669"/>
    <property type="project" value="UniProtKB-UniRule"/>
</dbReference>
<dbReference type="PROSITE" id="PS51755">
    <property type="entry name" value="OMPR_PHOB"/>
    <property type="match status" value="1"/>
</dbReference>
<comment type="similarity">
    <text evidence="1">Belongs to the AfsR/DnrI/RedD regulatory family.</text>
</comment>
<feature type="DNA-binding region" description="OmpR/PhoB-type" evidence="5">
    <location>
        <begin position="60"/>
        <end position="166"/>
    </location>
</feature>
<dbReference type="SUPFAM" id="SSF48452">
    <property type="entry name" value="TPR-like"/>
    <property type="match status" value="2"/>
</dbReference>
<dbReference type="PRINTS" id="PR00364">
    <property type="entry name" value="DISEASERSIST"/>
</dbReference>
<dbReference type="PANTHER" id="PTHR35807:SF1">
    <property type="entry name" value="TRANSCRIPTIONAL REGULATOR REDD"/>
    <property type="match status" value="1"/>
</dbReference>
<evidence type="ECO:0000256" key="6">
    <source>
        <dbReference type="SAM" id="MobiDB-lite"/>
    </source>
</evidence>
<dbReference type="InterPro" id="IPR016032">
    <property type="entry name" value="Sig_transdc_resp-reg_C-effctor"/>
</dbReference>
<feature type="domain" description="HTH cro/C1-type" evidence="7">
    <location>
        <begin position="10"/>
        <end position="65"/>
    </location>
</feature>
<keyword evidence="3 5" id="KW-0238">DNA-binding</keyword>
<name>A0A8J3FQZ0_9ACTN</name>
<dbReference type="Gene3D" id="1.10.260.40">
    <property type="entry name" value="lambda repressor-like DNA-binding domains"/>
    <property type="match status" value="1"/>
</dbReference>
<dbReference type="GO" id="GO:0000160">
    <property type="term" value="P:phosphorelay signal transduction system"/>
    <property type="evidence" value="ECO:0007669"/>
    <property type="project" value="InterPro"/>
</dbReference>
<proteinExistence type="inferred from homology"/>
<keyword evidence="2" id="KW-0805">Transcription regulation</keyword>
<protein>
    <submittedName>
        <fullName evidence="9">XRE family transcriptional regulator</fullName>
    </submittedName>
</protein>
<dbReference type="InterPro" id="IPR001867">
    <property type="entry name" value="OmpR/PhoB-type_DNA-bd"/>
</dbReference>
<evidence type="ECO:0000256" key="4">
    <source>
        <dbReference type="ARBA" id="ARBA00023163"/>
    </source>
</evidence>
<keyword evidence="10" id="KW-1185">Reference proteome</keyword>
<dbReference type="SMART" id="SM00028">
    <property type="entry name" value="TPR"/>
    <property type="match status" value="2"/>
</dbReference>
<dbReference type="GO" id="GO:0006355">
    <property type="term" value="P:regulation of DNA-templated transcription"/>
    <property type="evidence" value="ECO:0007669"/>
    <property type="project" value="InterPro"/>
</dbReference>
<evidence type="ECO:0000256" key="1">
    <source>
        <dbReference type="ARBA" id="ARBA00005820"/>
    </source>
</evidence>
<evidence type="ECO:0000256" key="5">
    <source>
        <dbReference type="PROSITE-ProRule" id="PRU01091"/>
    </source>
</evidence>
<evidence type="ECO:0000256" key="2">
    <source>
        <dbReference type="ARBA" id="ARBA00023015"/>
    </source>
</evidence>
<dbReference type="SUPFAM" id="SSF47413">
    <property type="entry name" value="lambda repressor-like DNA-binding domains"/>
    <property type="match status" value="1"/>
</dbReference>
<dbReference type="Gene3D" id="1.10.10.10">
    <property type="entry name" value="Winged helix-like DNA-binding domain superfamily/Winged helix DNA-binding domain"/>
    <property type="match status" value="1"/>
</dbReference>
<dbReference type="Gene3D" id="1.25.40.10">
    <property type="entry name" value="Tetratricopeptide repeat domain"/>
    <property type="match status" value="2"/>
</dbReference>
<dbReference type="CDD" id="cd00383">
    <property type="entry name" value="trans_reg_C"/>
    <property type="match status" value="1"/>
</dbReference>
<dbReference type="Pfam" id="PF03704">
    <property type="entry name" value="BTAD"/>
    <property type="match status" value="1"/>
</dbReference>
<dbReference type="GO" id="GO:0043531">
    <property type="term" value="F:ADP binding"/>
    <property type="evidence" value="ECO:0007669"/>
    <property type="project" value="InterPro"/>
</dbReference>
<dbReference type="RefSeq" id="WP_189081199.1">
    <property type="nucleotide sequence ID" value="NZ_BMMX01000023.1"/>
</dbReference>
<dbReference type="InterPro" id="IPR036388">
    <property type="entry name" value="WH-like_DNA-bd_sf"/>
</dbReference>
<dbReference type="Pfam" id="PF00931">
    <property type="entry name" value="NB-ARC"/>
    <property type="match status" value="1"/>
</dbReference>
<reference evidence="9" key="2">
    <citation type="submission" date="2020-09" db="EMBL/GenBank/DDBJ databases">
        <authorList>
            <person name="Sun Q."/>
            <person name="Zhou Y."/>
        </authorList>
    </citation>
    <scope>NUCLEOTIDE SEQUENCE</scope>
    <source>
        <strain evidence="9">CGMCC 4.7299</strain>
    </source>
</reference>
<dbReference type="SMART" id="SM00862">
    <property type="entry name" value="Trans_reg_C"/>
    <property type="match status" value="1"/>
</dbReference>
<dbReference type="InterPro" id="IPR010982">
    <property type="entry name" value="Lambda_DNA-bd_dom_sf"/>
</dbReference>
<comment type="caution">
    <text evidence="9">The sequence shown here is derived from an EMBL/GenBank/DDBJ whole genome shotgun (WGS) entry which is preliminary data.</text>
</comment>
<dbReference type="InterPro" id="IPR005158">
    <property type="entry name" value="BTAD"/>
</dbReference>
<dbReference type="CDD" id="cd00093">
    <property type="entry name" value="HTH_XRE"/>
    <property type="match status" value="1"/>
</dbReference>
<dbReference type="Gene3D" id="3.40.50.300">
    <property type="entry name" value="P-loop containing nucleotide triphosphate hydrolases"/>
    <property type="match status" value="1"/>
</dbReference>
<dbReference type="InterPro" id="IPR019734">
    <property type="entry name" value="TPR_rpt"/>
</dbReference>
<reference evidence="9" key="1">
    <citation type="journal article" date="2014" name="Int. J. Syst. Evol. Microbiol.">
        <title>Complete genome sequence of Corynebacterium casei LMG S-19264T (=DSM 44701T), isolated from a smear-ripened cheese.</title>
        <authorList>
            <consortium name="US DOE Joint Genome Institute (JGI-PGF)"/>
            <person name="Walter F."/>
            <person name="Albersmeier A."/>
            <person name="Kalinowski J."/>
            <person name="Ruckert C."/>
        </authorList>
    </citation>
    <scope>NUCLEOTIDE SEQUENCE</scope>
    <source>
        <strain evidence="9">CGMCC 4.7299</strain>
    </source>
</reference>
<dbReference type="InterPro" id="IPR027417">
    <property type="entry name" value="P-loop_NTPase"/>
</dbReference>
<dbReference type="PANTHER" id="PTHR35807">
    <property type="entry name" value="TRANSCRIPTIONAL REGULATOR REDD-RELATED"/>
    <property type="match status" value="1"/>
</dbReference>
<dbReference type="SUPFAM" id="SSF52540">
    <property type="entry name" value="P-loop containing nucleoside triphosphate hydrolases"/>
    <property type="match status" value="1"/>
</dbReference>
<dbReference type="SUPFAM" id="SSF46894">
    <property type="entry name" value="C-terminal effector domain of the bipartite response regulators"/>
    <property type="match status" value="1"/>
</dbReference>
<keyword evidence="4" id="KW-0804">Transcription</keyword>
<accession>A0A8J3FQZ0</accession>
<dbReference type="InterPro" id="IPR001387">
    <property type="entry name" value="Cro/C1-type_HTH"/>
</dbReference>
<sequence length="1011" mass="107156">MTGPADPREIRARRRDVGLSQRDLARLAGIPVGTLRDLEQGRTRHPRPGLLERLERALPADAATVAEPGLRLRILGPIAAHRDGRPLPLGPPQQRAVLGLLALRAGEVVHRAELVEGLWGPRAPGAADNLIQAYVGRLRHVLDPGRPPRAVDGRLVSTGRSYRLQLGVDELDWLAFQSLVSQAAGLAAAAPEPAAGRYERALALWRGAPAADLDEVGTGAAGAVLHRAWAAAVAEYARLAAGIGRCDRSLPALWRLVEREPLDERAHALLMRALAGSGDPAAAARVYADIRDRLDVQLGLQPGAELTETHQEVLRQGRPATPVRPAAGAASPVPRQLPLALPGFVGRGAALKMLDGLIDRLDEAAASGGTIIISAIGGAAGIGKTTLAVHWAHLVADRFPDGQLYADLHGFDPVTASSGPAEVIRDFLDALAVPAARIPDSPDAQAALFRSLLSGRQMLIVLDNARDSEQVRPLLPAGPGCVVVVTSRRQMIGLSAAEGAHLIMLDLFDAADARHLLASRLGAARVAAEQAAVTELIDLCAGLPLALSIAAGRIAARPDVPVTALLTQLRDTRRQLDVLSAGEGGGDLRSLFACTYRQLSPAAAGMFRLLGLHPGPELSLPAAASLAGLPVTEAWRALAELTATHLVTELTPDRYGLHDLLHAYAAELAREHDSPAERAAAWDRSADHYLHSLELADRLRWPAYRPIRAAAPPPGVTLAELVDPAQGLAWCQAERPALTILLIHAADTDPAGYPESRLADVWRYFHLWSHRHDLAAARRVARTAAGPLPDGVSQPGPVRGAGPPDRDRDEYRWLVEVSLRRGERLTRAYPLFGMSQLLNRVGRPRPALDYALLARDLCQAGGDRPGAALALNLIGREHLLLGRPDRAAESSRQALDLCRQLGDLAGEAFAADSLGLAAASLADHPSAVAYGVRAAELFARLGETDAEADALLHLGRAHRARGDSAAAVGCWHRALAALDDPQHPQATVLRELLAGTVRTPGPPASGTCGES</sequence>
<dbReference type="Proteomes" id="UP000656042">
    <property type="component" value="Unassembled WGS sequence"/>
</dbReference>
<dbReference type="AlphaFoldDB" id="A0A8J3FQZ0"/>
<feature type="region of interest" description="Disordered" evidence="6">
    <location>
        <begin position="785"/>
        <end position="805"/>
    </location>
</feature>
<dbReference type="InterPro" id="IPR011990">
    <property type="entry name" value="TPR-like_helical_dom_sf"/>
</dbReference>
<evidence type="ECO:0000259" key="7">
    <source>
        <dbReference type="PROSITE" id="PS50943"/>
    </source>
</evidence>
<evidence type="ECO:0000313" key="9">
    <source>
        <dbReference type="EMBL" id="GGL04884.1"/>
    </source>
</evidence>
<evidence type="ECO:0000313" key="10">
    <source>
        <dbReference type="Proteomes" id="UP000656042"/>
    </source>
</evidence>
<dbReference type="InterPro" id="IPR002182">
    <property type="entry name" value="NB-ARC"/>
</dbReference>
<dbReference type="EMBL" id="BMMX01000023">
    <property type="protein sequence ID" value="GGL04884.1"/>
    <property type="molecule type" value="Genomic_DNA"/>
</dbReference>
<organism evidence="9 10">
    <name type="scientific">Mangrovihabitans endophyticus</name>
    <dbReference type="NCBI Taxonomy" id="1751298"/>
    <lineage>
        <taxon>Bacteria</taxon>
        <taxon>Bacillati</taxon>
        <taxon>Actinomycetota</taxon>
        <taxon>Actinomycetes</taxon>
        <taxon>Micromonosporales</taxon>
        <taxon>Micromonosporaceae</taxon>
        <taxon>Mangrovihabitans</taxon>
    </lineage>
</organism>
<dbReference type="SMART" id="SM01043">
    <property type="entry name" value="BTAD"/>
    <property type="match status" value="1"/>
</dbReference>
<dbReference type="Pfam" id="PF01381">
    <property type="entry name" value="HTH_3"/>
    <property type="match status" value="1"/>
</dbReference>
<dbReference type="SMART" id="SM00530">
    <property type="entry name" value="HTH_XRE"/>
    <property type="match status" value="1"/>
</dbReference>
<dbReference type="InterPro" id="IPR051677">
    <property type="entry name" value="AfsR-DnrI-RedD_regulator"/>
</dbReference>
<feature type="domain" description="OmpR/PhoB-type" evidence="8">
    <location>
        <begin position="60"/>
        <end position="166"/>
    </location>
</feature>
<dbReference type="PROSITE" id="PS50943">
    <property type="entry name" value="HTH_CROC1"/>
    <property type="match status" value="1"/>
</dbReference>